<keyword evidence="3" id="KW-0732">Signal</keyword>
<feature type="chain" id="PRO_5047320234" description="PilY1 beta-propeller domain-containing protein" evidence="3">
    <location>
        <begin position="38"/>
        <end position="1235"/>
    </location>
</feature>
<organism evidence="5 6">
    <name type="scientific">Halopseudomonas sabulinigri</name>
    <dbReference type="NCBI Taxonomy" id="472181"/>
    <lineage>
        <taxon>Bacteria</taxon>
        <taxon>Pseudomonadati</taxon>
        <taxon>Pseudomonadota</taxon>
        <taxon>Gammaproteobacteria</taxon>
        <taxon>Pseudomonadales</taxon>
        <taxon>Pseudomonadaceae</taxon>
        <taxon>Halopseudomonas</taxon>
    </lineage>
</organism>
<evidence type="ECO:0000259" key="4">
    <source>
        <dbReference type="Pfam" id="PF05567"/>
    </source>
</evidence>
<evidence type="ECO:0000256" key="2">
    <source>
        <dbReference type="ARBA" id="ARBA00022837"/>
    </source>
</evidence>
<evidence type="ECO:0000256" key="3">
    <source>
        <dbReference type="SAM" id="SignalP"/>
    </source>
</evidence>
<keyword evidence="1" id="KW-0479">Metal-binding</keyword>
<evidence type="ECO:0000313" key="6">
    <source>
        <dbReference type="Proteomes" id="UP001486808"/>
    </source>
</evidence>
<proteinExistence type="predicted"/>
<feature type="domain" description="PilY1 beta-propeller" evidence="4">
    <location>
        <begin position="731"/>
        <end position="1067"/>
    </location>
</feature>
<protein>
    <recommendedName>
        <fullName evidence="4">PilY1 beta-propeller domain-containing protein</fullName>
    </recommendedName>
</protein>
<dbReference type="EMBL" id="BAABWD010000001">
    <property type="protein sequence ID" value="GAA6130995.1"/>
    <property type="molecule type" value="Genomic_DNA"/>
</dbReference>
<keyword evidence="6" id="KW-1185">Reference proteome</keyword>
<reference evidence="5 6" key="1">
    <citation type="submission" date="2024-04" db="EMBL/GenBank/DDBJ databases">
        <title>Draft genome sequence of Halopseudomonas sabulinigri NBRC 116187.</title>
        <authorList>
            <person name="Miyakawa T."/>
            <person name="Kusuya Y."/>
            <person name="Miura T."/>
        </authorList>
    </citation>
    <scope>NUCLEOTIDE SEQUENCE [LARGE SCALE GENOMIC DNA]</scope>
    <source>
        <strain evidence="5 6">4NH20-0042</strain>
    </source>
</reference>
<dbReference type="InterPro" id="IPR008707">
    <property type="entry name" value="B-propeller_PilY1"/>
</dbReference>
<dbReference type="Pfam" id="PF05567">
    <property type="entry name" value="T4P_PilY1"/>
    <property type="match status" value="1"/>
</dbReference>
<feature type="signal peptide" evidence="3">
    <location>
        <begin position="1"/>
        <end position="37"/>
    </location>
</feature>
<evidence type="ECO:0000256" key="1">
    <source>
        <dbReference type="ARBA" id="ARBA00022723"/>
    </source>
</evidence>
<evidence type="ECO:0000313" key="5">
    <source>
        <dbReference type="EMBL" id="GAA6130995.1"/>
    </source>
</evidence>
<keyword evidence="2" id="KW-0106">Calcium</keyword>
<gene>
    <name evidence="5" type="ORF">NBRC116187_13550</name>
</gene>
<accession>A0ABP9ZNF5</accession>
<sequence>MRHTGEPKMRNLFRVFARSGTSTFIASLLLASASAHAAVDIDQQPLLVAKPVPGNMAIIGSFEFPTMVTRAYKAAYSTSGEYVGYFDSAKCYKYNYNNNEANRYFYPVRIGSNCNQADEWSGHYLNWSTMQSIDIFRHILTGGYRQVDTPTMTVLEKGVQTGQGGSANNFPDANISSNVARSTPTTWSAFNTRIGIANTRMGNKMRFSRTGNLNNTPTAYNPAVHGYGGSKSFSDATVYEVSVRVQVCTSALPELNCVDYDQGKKPEGLIQANSDNMRYSAFGYINDNSGGTSNRNSEGGIMHARMKYVGPYAINDNNNEEANAHAEWNENTGVFINNPDPTDASSTPYGNTPVVNSGVISYINKSGLIVPNTLFKRYDNVSELYYTAYRYIKGLSNRSEYISLNATGDSLDRLVGGLPIIDWQATEADDPLQFSCQKNFFLGIGDTNTHNDDRVHKSDDPLAETDFDLLRAQMSSQEGGINVTGAGTGTDRISVLAYDANTSDLRPNMEGKQSVSTYWIDILESGLKGRRNNPYWLAAKYGGLEVPEDFDPYDIPANMPNSWWHTTGETLSNNDLRPDNFYVVASAQDMVDGLVRAFSDIQQEQTGNRSSLALNSTTLEAGSASFQAVYTSGQWTGDLNAFTIDSTTGSLNPTPAWTASSKLPAPANRVIKTWNGSSFANFTYNGLNSTALRDALKNNSGDSPADIIQYLRGVRTLENNSTGFRVRQGVLGDIVDSQPVYVGKPSSTLYAGRSFTGASSYTSWAAALNRTPVVYVGGNDGMLHGFNATTGDTLSGVETFAYVPKRVIENGMGELASPSYDHRYFVDGELTVADAYDGSNWRTVLVGTLGYGGVAKDRSTTSNAVFALDVTDPANVTFLWEKSSTDIPQLGNNIGKPVIAQIANGNWSVMIGNGPNSSSGVASLISINVFTGAVTTTAMSTAVDNGLSAIRAWDQDGDGITDTAYAGDLQGNLWKVTGLANTPRTVTQLFQATDPSGVAQPITATPLAGRSPYSQEVWLFFGTGRYVNTDDLADMQVQTWYGYTDNDSGTTATRSDMLEREILLDVAVSSEVSARVIEQGAREDLVGKQGWFIDLYQVASDGSKSALGERMITQNQFQGSALIGNTRIPDSSDPCAPSGRGVIMSIDPFTGARLADTYFDLNGDGDFTDADKVQINGVWTVVSGIGLNTGFSNPSFLDSKMYIPTDDGAIRDLDIKPFSAGAGRTSWRELINLGN</sequence>
<name>A0ABP9ZNF5_9GAMM</name>
<comment type="caution">
    <text evidence="5">The sequence shown here is derived from an EMBL/GenBank/DDBJ whole genome shotgun (WGS) entry which is preliminary data.</text>
</comment>
<dbReference type="Proteomes" id="UP001486808">
    <property type="component" value="Unassembled WGS sequence"/>
</dbReference>